<reference evidence="1 2" key="1">
    <citation type="journal article" date="2013" name="Genome Announc.">
        <title>Complete Genome Sequence of the Solvent Producer Clostridium saccharobutylicum NCP262 (DSM 13864).</title>
        <authorList>
            <person name="Poehlein A."/>
            <person name="Hartwich K."/>
            <person name="Krabben P."/>
            <person name="Ehrenreich A."/>
            <person name="Liebl W."/>
            <person name="Durre P."/>
            <person name="Gottschalk G."/>
            <person name="Daniel R."/>
        </authorList>
    </citation>
    <scope>NUCLEOTIDE SEQUENCE [LARGE SCALE GENOMIC DNA]</scope>
    <source>
        <strain evidence="1">DSM 13864</strain>
    </source>
</reference>
<dbReference type="AlphaFoldDB" id="U5MQB2"/>
<keyword evidence="2" id="KW-1185">Reference proteome</keyword>
<dbReference type="KEGG" id="csb:CLSA_c17190"/>
<dbReference type="RefSeq" id="WP_022745291.1">
    <property type="nucleotide sequence ID" value="NC_022571.1"/>
</dbReference>
<sequence>MKRFISMLFIFLFLVLNMNTIVTFAQNPVSLTQGFYKSRDTGLVPNVYYKVKNSSPSNRVLIEIFDEMQEMQQFIRVEPNSSEYYLKPLGYDSIIVIIGNGTLVFS</sequence>
<proteinExistence type="predicted"/>
<protein>
    <submittedName>
        <fullName evidence="1">Uncharacterized protein</fullName>
    </submittedName>
</protein>
<evidence type="ECO:0000313" key="1">
    <source>
        <dbReference type="EMBL" id="AGX42713.1"/>
    </source>
</evidence>
<name>U5MQB2_CLOSA</name>
<dbReference type="Proteomes" id="UP000017118">
    <property type="component" value="Chromosome"/>
</dbReference>
<dbReference type="OrthoDB" id="1936727at2"/>
<dbReference type="EMBL" id="CP006721">
    <property type="protein sequence ID" value="AGX42713.1"/>
    <property type="molecule type" value="Genomic_DNA"/>
</dbReference>
<gene>
    <name evidence="1" type="ORF">CLSA_c17190</name>
</gene>
<dbReference type="eggNOG" id="ENOG5030QC5">
    <property type="taxonomic scope" value="Bacteria"/>
</dbReference>
<dbReference type="HOGENOM" id="CLU_173862_0_0_9"/>
<dbReference type="GeneID" id="55474206"/>
<accession>U5MQB2</accession>
<evidence type="ECO:0000313" key="2">
    <source>
        <dbReference type="Proteomes" id="UP000017118"/>
    </source>
</evidence>
<dbReference type="PATRIC" id="fig|1345695.10.peg.3843"/>
<organism evidence="1 2">
    <name type="scientific">Clostridium saccharobutylicum DSM 13864</name>
    <dbReference type="NCBI Taxonomy" id="1345695"/>
    <lineage>
        <taxon>Bacteria</taxon>
        <taxon>Bacillati</taxon>
        <taxon>Bacillota</taxon>
        <taxon>Clostridia</taxon>
        <taxon>Eubacteriales</taxon>
        <taxon>Clostridiaceae</taxon>
        <taxon>Clostridium</taxon>
    </lineage>
</organism>